<gene>
    <name evidence="5" type="ORF">CDL12_19160</name>
</gene>
<comment type="similarity">
    <text evidence="2 3">Belongs to the small heat shock protein (HSP20) family.</text>
</comment>
<evidence type="ECO:0000313" key="5">
    <source>
        <dbReference type="EMBL" id="PIN08267.1"/>
    </source>
</evidence>
<dbReference type="Pfam" id="PF00011">
    <property type="entry name" value="HSP20"/>
    <property type="match status" value="1"/>
</dbReference>
<protein>
    <submittedName>
        <fullName evidence="5">Alpha crystallin</fullName>
    </submittedName>
</protein>
<dbReference type="AlphaFoldDB" id="A0A2G9GSH5"/>
<dbReference type="STRING" id="429701.A0A2G9GSH5"/>
<keyword evidence="6" id="KW-1185">Reference proteome</keyword>
<dbReference type="OrthoDB" id="889519at2759"/>
<keyword evidence="1" id="KW-0346">Stress response</keyword>
<accession>A0A2G9GSH5</accession>
<name>A0A2G9GSH5_9LAMI</name>
<evidence type="ECO:0000256" key="2">
    <source>
        <dbReference type="PROSITE-ProRule" id="PRU00285"/>
    </source>
</evidence>
<dbReference type="InterPro" id="IPR031107">
    <property type="entry name" value="Small_HSP"/>
</dbReference>
<evidence type="ECO:0000313" key="6">
    <source>
        <dbReference type="Proteomes" id="UP000231279"/>
    </source>
</evidence>
<feature type="domain" description="SHSP" evidence="4">
    <location>
        <begin position="39"/>
        <end position="154"/>
    </location>
</feature>
<dbReference type="InterPro" id="IPR002068">
    <property type="entry name" value="A-crystallin/Hsp20_dom"/>
</dbReference>
<dbReference type="PROSITE" id="PS01031">
    <property type="entry name" value="SHSP"/>
    <property type="match status" value="1"/>
</dbReference>
<evidence type="ECO:0000259" key="4">
    <source>
        <dbReference type="PROSITE" id="PS01031"/>
    </source>
</evidence>
<dbReference type="Gene3D" id="2.60.40.790">
    <property type="match status" value="1"/>
</dbReference>
<comment type="caution">
    <text evidence="5">The sequence shown here is derived from an EMBL/GenBank/DDBJ whole genome shotgun (WGS) entry which is preliminary data.</text>
</comment>
<proteinExistence type="inferred from homology"/>
<evidence type="ECO:0000256" key="1">
    <source>
        <dbReference type="ARBA" id="ARBA00023016"/>
    </source>
</evidence>
<evidence type="ECO:0000256" key="3">
    <source>
        <dbReference type="RuleBase" id="RU003616"/>
    </source>
</evidence>
<organism evidence="5 6">
    <name type="scientific">Handroanthus impetiginosus</name>
    <dbReference type="NCBI Taxonomy" id="429701"/>
    <lineage>
        <taxon>Eukaryota</taxon>
        <taxon>Viridiplantae</taxon>
        <taxon>Streptophyta</taxon>
        <taxon>Embryophyta</taxon>
        <taxon>Tracheophyta</taxon>
        <taxon>Spermatophyta</taxon>
        <taxon>Magnoliopsida</taxon>
        <taxon>eudicotyledons</taxon>
        <taxon>Gunneridae</taxon>
        <taxon>Pentapetalae</taxon>
        <taxon>asterids</taxon>
        <taxon>lamiids</taxon>
        <taxon>Lamiales</taxon>
        <taxon>Bignoniaceae</taxon>
        <taxon>Crescentiina</taxon>
        <taxon>Tabebuia alliance</taxon>
        <taxon>Handroanthus</taxon>
    </lineage>
</organism>
<sequence length="154" mass="17821">MSLTPIFRNNPRPDIYDPFYDIWDPFIDEPMIFAPQVSFHNSIISSRVVWQENPEAHVLRAELPGLKKDDVKVKVEEDGKILKISGKKEVEKEEKHKNRKHFEHSEGSFLRAFSLPENSRPECIKASMENGVLIVTVPKRDVKKSHVKDMEVKG</sequence>
<dbReference type="InterPro" id="IPR008978">
    <property type="entry name" value="HSP20-like_chaperone"/>
</dbReference>
<dbReference type="EMBL" id="NKXS01003866">
    <property type="protein sequence ID" value="PIN08267.1"/>
    <property type="molecule type" value="Genomic_DNA"/>
</dbReference>
<dbReference type="SUPFAM" id="SSF49764">
    <property type="entry name" value="HSP20-like chaperones"/>
    <property type="match status" value="1"/>
</dbReference>
<dbReference type="Proteomes" id="UP000231279">
    <property type="component" value="Unassembled WGS sequence"/>
</dbReference>
<dbReference type="PANTHER" id="PTHR11527">
    <property type="entry name" value="HEAT-SHOCK PROTEIN 20 FAMILY MEMBER"/>
    <property type="match status" value="1"/>
</dbReference>
<reference evidence="6" key="1">
    <citation type="journal article" date="2018" name="Gigascience">
        <title>Genome assembly of the Pink Ipe (Handroanthus impetiginosus, Bignoniaceae), a highly valued, ecologically keystone Neotropical timber forest tree.</title>
        <authorList>
            <person name="Silva-Junior O.B."/>
            <person name="Grattapaglia D."/>
            <person name="Novaes E."/>
            <person name="Collevatti R.G."/>
        </authorList>
    </citation>
    <scope>NUCLEOTIDE SEQUENCE [LARGE SCALE GENOMIC DNA]</scope>
    <source>
        <strain evidence="6">cv. UFG-1</strain>
    </source>
</reference>